<gene>
    <name evidence="3" type="ORF">FALBO_10667</name>
</gene>
<evidence type="ECO:0000259" key="2">
    <source>
        <dbReference type="Pfam" id="PF24803"/>
    </source>
</evidence>
<evidence type="ECO:0000313" key="4">
    <source>
        <dbReference type="Proteomes" id="UP000554235"/>
    </source>
</evidence>
<protein>
    <recommendedName>
        <fullName evidence="2">DUF7704 domain-containing protein</fullName>
    </recommendedName>
</protein>
<comment type="caution">
    <text evidence="3">The sequence shown here is derived from an EMBL/GenBank/DDBJ whole genome shotgun (WGS) entry which is preliminary data.</text>
</comment>
<proteinExistence type="predicted"/>
<evidence type="ECO:0000256" key="1">
    <source>
        <dbReference type="SAM" id="Phobius"/>
    </source>
</evidence>
<dbReference type="AlphaFoldDB" id="A0A8H4P4V1"/>
<dbReference type="PANTHER" id="PTHR37019">
    <property type="entry name" value="CHROMOSOME 1, WHOLE GENOME SHOTGUN SEQUENCE"/>
    <property type="match status" value="1"/>
</dbReference>
<name>A0A8H4P4V1_9HYPO</name>
<keyword evidence="4" id="KW-1185">Reference proteome</keyword>
<dbReference type="Proteomes" id="UP000554235">
    <property type="component" value="Unassembled WGS sequence"/>
</dbReference>
<feature type="domain" description="DUF7704" evidence="2">
    <location>
        <begin position="2"/>
        <end position="143"/>
    </location>
</feature>
<feature type="transmembrane region" description="Helical" evidence="1">
    <location>
        <begin position="56"/>
        <end position="76"/>
    </location>
</feature>
<dbReference type="InterPro" id="IPR056121">
    <property type="entry name" value="DUF7704"/>
</dbReference>
<dbReference type="Pfam" id="PF24803">
    <property type="entry name" value="DUF7704"/>
    <property type="match status" value="1"/>
</dbReference>
<keyword evidence="1" id="KW-0812">Transmembrane</keyword>
<dbReference type="PANTHER" id="PTHR37019:SF2">
    <property type="entry name" value="EXPERA DOMAIN-CONTAINING PROTEIN"/>
    <property type="match status" value="1"/>
</dbReference>
<accession>A0A8H4P4V1</accession>
<reference evidence="3 4" key="1">
    <citation type="submission" date="2020-01" db="EMBL/GenBank/DDBJ databases">
        <title>Identification and distribution of gene clusters putatively required for synthesis of sphingolipid metabolism inhibitors in phylogenetically diverse species of the filamentous fungus Fusarium.</title>
        <authorList>
            <person name="Kim H.-S."/>
            <person name="Busman M."/>
            <person name="Brown D.W."/>
            <person name="Divon H."/>
            <person name="Uhlig S."/>
            <person name="Proctor R.H."/>
        </authorList>
    </citation>
    <scope>NUCLEOTIDE SEQUENCE [LARGE SCALE GENOMIC DNA]</scope>
    <source>
        <strain evidence="3 4">NRRL 20459</strain>
    </source>
</reference>
<sequence>MASCLSTWPLVLFGVIEPAMLVWAYISFLLDPFHYYAAQSPHPVTEKDFIPQAVSLSWQITNIFLLLAAVAIICSWTKHREIAIWYLIAVAFADFGHIYAVYRAGPEYFWNVGAWNDMTWGNVGVSAFLNVNRWLTVLGIFGRVGGAIDRSKKTA</sequence>
<dbReference type="EMBL" id="JAADYS010001520">
    <property type="protein sequence ID" value="KAF4462524.1"/>
    <property type="molecule type" value="Genomic_DNA"/>
</dbReference>
<evidence type="ECO:0000313" key="3">
    <source>
        <dbReference type="EMBL" id="KAF4462524.1"/>
    </source>
</evidence>
<organism evidence="3 4">
    <name type="scientific">Fusarium albosuccineum</name>
    <dbReference type="NCBI Taxonomy" id="1237068"/>
    <lineage>
        <taxon>Eukaryota</taxon>
        <taxon>Fungi</taxon>
        <taxon>Dikarya</taxon>
        <taxon>Ascomycota</taxon>
        <taxon>Pezizomycotina</taxon>
        <taxon>Sordariomycetes</taxon>
        <taxon>Hypocreomycetidae</taxon>
        <taxon>Hypocreales</taxon>
        <taxon>Nectriaceae</taxon>
        <taxon>Fusarium</taxon>
        <taxon>Fusarium decemcellulare species complex</taxon>
    </lineage>
</organism>
<dbReference type="OrthoDB" id="2937326at2759"/>
<feature type="transmembrane region" description="Helical" evidence="1">
    <location>
        <begin position="83"/>
        <end position="102"/>
    </location>
</feature>
<keyword evidence="1" id="KW-1133">Transmembrane helix</keyword>
<keyword evidence="1" id="KW-0472">Membrane</keyword>
<feature type="transmembrane region" description="Helical" evidence="1">
    <location>
        <begin position="122"/>
        <end position="144"/>
    </location>
</feature>